<reference evidence="2 3" key="3">
    <citation type="submission" date="2021-02" db="EMBL/GenBank/DDBJ databases">
        <authorList>
            <person name="Merkel A.Y."/>
        </authorList>
    </citation>
    <scope>NUCLEOTIDE SEQUENCE [LARGE SCALE GENOMIC DNA]</scope>
    <source>
        <strain evidence="2 3">T05b</strain>
    </source>
</reference>
<reference evidence="2 3" key="2">
    <citation type="submission" date="2021-02" db="EMBL/GenBank/DDBJ databases">
        <title>Sulfurospirillum tamanensis sp. nov.</title>
        <authorList>
            <person name="Frolova A."/>
            <person name="Merkel A."/>
            <person name="Slobodkin A."/>
        </authorList>
    </citation>
    <scope>NUCLEOTIDE SEQUENCE [LARGE SCALE GENOMIC DNA]</scope>
    <source>
        <strain evidence="2 3">T05b</strain>
    </source>
</reference>
<accession>A0ABS2WRJ1</accession>
<protein>
    <submittedName>
        <fullName evidence="2">Class I SAM-dependent methyltransferase</fullName>
    </submittedName>
</protein>
<sequence length="133" mass="15148">MKRKTYIDIDTNRLVVIEKNATSEYWDKKWSEGIVGDPGMRLSKIYPQITQKYLNSRTKILEGGCGLCGKVIALQNAGFDVVGVDYAEETVNRVLEKYPNLNLEVADVMNLPFLDDSFDGYWSFGVIEHFWSG</sequence>
<reference evidence="3" key="1">
    <citation type="submission" date="2021-02" db="EMBL/GenBank/DDBJ databases">
        <title>Sulfurospirillum tamanensis sp. nov.</title>
        <authorList>
            <person name="Merkel A.Y."/>
        </authorList>
    </citation>
    <scope>NUCLEOTIDE SEQUENCE [LARGE SCALE GENOMIC DNA]</scope>
    <source>
        <strain evidence="3">T05b</strain>
    </source>
</reference>
<name>A0ABS2WRJ1_9BACT</name>
<feature type="non-terminal residue" evidence="2">
    <location>
        <position position="133"/>
    </location>
</feature>
<evidence type="ECO:0000313" key="2">
    <source>
        <dbReference type="EMBL" id="MBN2964202.1"/>
    </source>
</evidence>
<proteinExistence type="predicted"/>
<keyword evidence="2" id="KW-0489">Methyltransferase</keyword>
<dbReference type="Proteomes" id="UP000703590">
    <property type="component" value="Unassembled WGS sequence"/>
</dbReference>
<dbReference type="InterPro" id="IPR041698">
    <property type="entry name" value="Methyltransf_25"/>
</dbReference>
<dbReference type="Pfam" id="PF13649">
    <property type="entry name" value="Methyltransf_25"/>
    <property type="match status" value="1"/>
</dbReference>
<dbReference type="GO" id="GO:0032259">
    <property type="term" value="P:methylation"/>
    <property type="evidence" value="ECO:0007669"/>
    <property type="project" value="UniProtKB-KW"/>
</dbReference>
<gene>
    <name evidence="2" type="ORF">JWV37_05380</name>
</gene>
<feature type="domain" description="Methyltransferase" evidence="1">
    <location>
        <begin position="60"/>
        <end position="131"/>
    </location>
</feature>
<dbReference type="EMBL" id="JAFHKK010000009">
    <property type="protein sequence ID" value="MBN2964202.1"/>
    <property type="molecule type" value="Genomic_DNA"/>
</dbReference>
<dbReference type="InterPro" id="IPR029063">
    <property type="entry name" value="SAM-dependent_MTases_sf"/>
</dbReference>
<comment type="caution">
    <text evidence="2">The sequence shown here is derived from an EMBL/GenBank/DDBJ whole genome shotgun (WGS) entry which is preliminary data.</text>
</comment>
<dbReference type="RefSeq" id="WP_205458754.1">
    <property type="nucleotide sequence ID" value="NZ_JAFHKK010000009.1"/>
</dbReference>
<dbReference type="Gene3D" id="3.40.50.150">
    <property type="entry name" value="Vaccinia Virus protein VP39"/>
    <property type="match status" value="1"/>
</dbReference>
<keyword evidence="3" id="KW-1185">Reference proteome</keyword>
<evidence type="ECO:0000259" key="1">
    <source>
        <dbReference type="Pfam" id="PF13649"/>
    </source>
</evidence>
<organism evidence="2 3">
    <name type="scientific">Sulfurospirillum tamanense</name>
    <dbReference type="NCBI Taxonomy" id="2813362"/>
    <lineage>
        <taxon>Bacteria</taxon>
        <taxon>Pseudomonadati</taxon>
        <taxon>Campylobacterota</taxon>
        <taxon>Epsilonproteobacteria</taxon>
        <taxon>Campylobacterales</taxon>
        <taxon>Sulfurospirillaceae</taxon>
        <taxon>Sulfurospirillum</taxon>
    </lineage>
</organism>
<dbReference type="SUPFAM" id="SSF53335">
    <property type="entry name" value="S-adenosyl-L-methionine-dependent methyltransferases"/>
    <property type="match status" value="1"/>
</dbReference>
<keyword evidence="2" id="KW-0808">Transferase</keyword>
<evidence type="ECO:0000313" key="3">
    <source>
        <dbReference type="Proteomes" id="UP000703590"/>
    </source>
</evidence>
<dbReference type="GO" id="GO:0008168">
    <property type="term" value="F:methyltransferase activity"/>
    <property type="evidence" value="ECO:0007669"/>
    <property type="project" value="UniProtKB-KW"/>
</dbReference>